<dbReference type="PANTHER" id="PTHR43333">
    <property type="entry name" value="2-HACID_DH_C DOMAIN-CONTAINING PROTEIN"/>
    <property type="match status" value="1"/>
</dbReference>
<dbReference type="RefSeq" id="WP_179299449.1">
    <property type="nucleotide sequence ID" value="NZ_MQWD01000001.1"/>
</dbReference>
<reference evidence="4 5" key="1">
    <citation type="submission" date="2016-11" db="EMBL/GenBank/DDBJ databases">
        <title>Study of marine rhodopsin-containing bacteria.</title>
        <authorList>
            <person name="Yoshizawa S."/>
            <person name="Kumagai Y."/>
            <person name="Kogure K."/>
        </authorList>
    </citation>
    <scope>NUCLEOTIDE SEQUENCE [LARGE SCALE GENOMIC DNA]</scope>
    <source>
        <strain evidence="4 5">SAORIC-28</strain>
    </source>
</reference>
<keyword evidence="2" id="KW-0520">NAD</keyword>
<accession>A0A271IY41</accession>
<keyword evidence="1" id="KW-0560">Oxidoreductase</keyword>
<evidence type="ECO:0000256" key="1">
    <source>
        <dbReference type="ARBA" id="ARBA00023002"/>
    </source>
</evidence>
<protein>
    <recommendedName>
        <fullName evidence="3">D-isomer specific 2-hydroxyacid dehydrogenase NAD-binding domain-containing protein</fullName>
    </recommendedName>
</protein>
<dbReference type="Gene3D" id="3.40.50.720">
    <property type="entry name" value="NAD(P)-binding Rossmann-like Domain"/>
    <property type="match status" value="2"/>
</dbReference>
<dbReference type="Pfam" id="PF02826">
    <property type="entry name" value="2-Hacid_dh_C"/>
    <property type="match status" value="1"/>
</dbReference>
<organism evidence="4 5">
    <name type="scientific">Rubrivirga marina</name>
    <dbReference type="NCBI Taxonomy" id="1196024"/>
    <lineage>
        <taxon>Bacteria</taxon>
        <taxon>Pseudomonadati</taxon>
        <taxon>Rhodothermota</taxon>
        <taxon>Rhodothermia</taxon>
        <taxon>Rhodothermales</taxon>
        <taxon>Rubricoccaceae</taxon>
        <taxon>Rubrivirga</taxon>
    </lineage>
</organism>
<dbReference type="GO" id="GO:0016491">
    <property type="term" value="F:oxidoreductase activity"/>
    <property type="evidence" value="ECO:0007669"/>
    <property type="project" value="UniProtKB-KW"/>
</dbReference>
<proteinExistence type="predicted"/>
<evidence type="ECO:0000256" key="2">
    <source>
        <dbReference type="ARBA" id="ARBA00023027"/>
    </source>
</evidence>
<keyword evidence="5" id="KW-1185">Reference proteome</keyword>
<dbReference type="GO" id="GO:0051287">
    <property type="term" value="F:NAD binding"/>
    <property type="evidence" value="ECO:0007669"/>
    <property type="project" value="InterPro"/>
</dbReference>
<dbReference type="CDD" id="cd05300">
    <property type="entry name" value="2-Hacid_dh_1"/>
    <property type="match status" value="1"/>
</dbReference>
<dbReference type="EMBL" id="MQWD01000001">
    <property type="protein sequence ID" value="PAP75439.1"/>
    <property type="molecule type" value="Genomic_DNA"/>
</dbReference>
<evidence type="ECO:0000313" key="5">
    <source>
        <dbReference type="Proteomes" id="UP000216339"/>
    </source>
</evidence>
<evidence type="ECO:0000259" key="3">
    <source>
        <dbReference type="Pfam" id="PF02826"/>
    </source>
</evidence>
<dbReference type="SUPFAM" id="SSF51735">
    <property type="entry name" value="NAD(P)-binding Rossmann-fold domains"/>
    <property type="match status" value="1"/>
</dbReference>
<sequence length="321" mass="34575">MPTLLVCLSDVQLADLDRVREIAPEFDVVRTRTKDDVRPHLGDVAVALGYFPPALVAEAPSLGWIQSWSAGLDWLVEHEAFDASAHPDLAVTSASGVHAVPIGEHVFSFLLAFARQLPTALRDQRAHRWGGSDDYGGVFELLNKRLVVIGAGAIGERVIRLADAFGMTSVAVRHSGRETPGALRTVTPDAMADELAEADAVVAALPATDATYRMLDAGVFGAMKRGTVFVNVGRGETVDQHDLVEALRSGHVGAAGLDVVEDEPLPASSPLWDMDNVILTPHVAGDTPHYAERALHLFADNLERWRAGDDLRNRVDLEAGY</sequence>
<name>A0A271IY41_9BACT</name>
<dbReference type="SUPFAM" id="SSF52283">
    <property type="entry name" value="Formate/glycerate dehydrogenase catalytic domain-like"/>
    <property type="match status" value="1"/>
</dbReference>
<evidence type="ECO:0000313" key="4">
    <source>
        <dbReference type="EMBL" id="PAP75439.1"/>
    </source>
</evidence>
<dbReference type="InterPro" id="IPR036291">
    <property type="entry name" value="NAD(P)-bd_dom_sf"/>
</dbReference>
<dbReference type="AlphaFoldDB" id="A0A271IY41"/>
<comment type="caution">
    <text evidence="4">The sequence shown here is derived from an EMBL/GenBank/DDBJ whole genome shotgun (WGS) entry which is preliminary data.</text>
</comment>
<gene>
    <name evidence="4" type="ORF">BSZ37_02755</name>
</gene>
<dbReference type="PANTHER" id="PTHR43333:SF1">
    <property type="entry name" value="D-ISOMER SPECIFIC 2-HYDROXYACID DEHYDROGENASE NAD-BINDING DOMAIN-CONTAINING PROTEIN"/>
    <property type="match status" value="1"/>
</dbReference>
<dbReference type="Proteomes" id="UP000216339">
    <property type="component" value="Unassembled WGS sequence"/>
</dbReference>
<dbReference type="InterPro" id="IPR006140">
    <property type="entry name" value="D-isomer_DH_NAD-bd"/>
</dbReference>
<feature type="domain" description="D-isomer specific 2-hydroxyacid dehydrogenase NAD-binding" evidence="3">
    <location>
        <begin position="108"/>
        <end position="284"/>
    </location>
</feature>